<comment type="similarity">
    <text evidence="1">Belongs to the cyclin family.</text>
</comment>
<feature type="region of interest" description="Disordered" evidence="2">
    <location>
        <begin position="342"/>
        <end position="364"/>
    </location>
</feature>
<evidence type="ECO:0000313" key="5">
    <source>
        <dbReference type="Proteomes" id="UP001215151"/>
    </source>
</evidence>
<feature type="compositionally biased region" description="Basic and acidic residues" evidence="2">
    <location>
        <begin position="342"/>
        <end position="351"/>
    </location>
</feature>
<dbReference type="Pfam" id="PF00134">
    <property type="entry name" value="Cyclin_N"/>
    <property type="match status" value="1"/>
</dbReference>
<dbReference type="CDD" id="cd20546">
    <property type="entry name" value="CYCLIN_SpCG1C_ScCTK2-like_rpt2"/>
    <property type="match status" value="1"/>
</dbReference>
<dbReference type="InterPro" id="IPR043198">
    <property type="entry name" value="Cyclin/Ssn8"/>
</dbReference>
<name>A0AAD7TQQ4_9APHY</name>
<evidence type="ECO:0000256" key="2">
    <source>
        <dbReference type="SAM" id="MobiDB-lite"/>
    </source>
</evidence>
<proteinExistence type="inferred from homology"/>
<feature type="region of interest" description="Disordered" evidence="2">
    <location>
        <begin position="286"/>
        <end position="322"/>
    </location>
</feature>
<protein>
    <recommendedName>
        <fullName evidence="3">Cyclin-like domain-containing protein</fullName>
    </recommendedName>
</protein>
<keyword evidence="1" id="KW-0195">Cyclin</keyword>
<dbReference type="InterPro" id="IPR006671">
    <property type="entry name" value="Cyclin_N"/>
</dbReference>
<sequence>MNANYYNNPPQLIPANHLKFHLPYFTPKEVEKLSDKQRGKLSITQEEKARQQACGFIEAVGLGIGFPRKTIATAQNLYHRFHLFFPRKDFGYHDVCLAAIFVSSKMHDTLKKPRDILMVAYAVRFPELAAKAKSMGGEIDMDPATVEQDRQRLLAVERLMLESICFNFTVRLPFPYVIKISRAFGASKKLSKLAYRLAIDSFRTLVNLSYPPHVVALGCLYLAALLQSFERGTSPERPGQHTSHQIAATLSKSGDWGQQFQTHIADIEEIAHAIIDLLISYAQNPAANTSPHTPSSPHPHQLSRGGLGQHQHGHGHGTPAPVYVPYKADQLIRLKIVMRETEHPPRHRESVAAEEPSYDASSSPFYRDEKTVRYMFAPAALVDDPS</sequence>
<feature type="domain" description="Cyclin-like" evidence="3">
    <location>
        <begin position="175"/>
        <end position="276"/>
    </location>
</feature>
<evidence type="ECO:0000256" key="1">
    <source>
        <dbReference type="RuleBase" id="RU000383"/>
    </source>
</evidence>
<organism evidence="4 5">
    <name type="scientific">Trametes cubensis</name>
    <dbReference type="NCBI Taxonomy" id="1111947"/>
    <lineage>
        <taxon>Eukaryota</taxon>
        <taxon>Fungi</taxon>
        <taxon>Dikarya</taxon>
        <taxon>Basidiomycota</taxon>
        <taxon>Agaricomycotina</taxon>
        <taxon>Agaricomycetes</taxon>
        <taxon>Polyporales</taxon>
        <taxon>Polyporaceae</taxon>
        <taxon>Trametes</taxon>
    </lineage>
</organism>
<dbReference type="EMBL" id="JAPEVG010000216">
    <property type="protein sequence ID" value="KAJ8473608.1"/>
    <property type="molecule type" value="Genomic_DNA"/>
</dbReference>
<dbReference type="Gene3D" id="1.10.472.10">
    <property type="entry name" value="Cyclin-like"/>
    <property type="match status" value="2"/>
</dbReference>
<dbReference type="SUPFAM" id="SSF47954">
    <property type="entry name" value="Cyclin-like"/>
    <property type="match status" value="2"/>
</dbReference>
<dbReference type="Proteomes" id="UP001215151">
    <property type="component" value="Unassembled WGS sequence"/>
</dbReference>
<evidence type="ECO:0000313" key="4">
    <source>
        <dbReference type="EMBL" id="KAJ8473608.1"/>
    </source>
</evidence>
<gene>
    <name evidence="4" type="ORF">ONZ51_g7755</name>
</gene>
<dbReference type="GO" id="GO:0016538">
    <property type="term" value="F:cyclin-dependent protein serine/threonine kinase regulator activity"/>
    <property type="evidence" value="ECO:0007669"/>
    <property type="project" value="InterPro"/>
</dbReference>
<dbReference type="Pfam" id="PF21797">
    <property type="entry name" value="CycT2-like_C"/>
    <property type="match status" value="1"/>
</dbReference>
<feature type="domain" description="Cyclin-like" evidence="3">
    <location>
        <begin position="55"/>
        <end position="162"/>
    </location>
</feature>
<accession>A0AAD7TQQ4</accession>
<reference evidence="4" key="1">
    <citation type="submission" date="2022-11" db="EMBL/GenBank/DDBJ databases">
        <title>Genome Sequence of Cubamyces cubensis.</title>
        <authorList>
            <person name="Buettner E."/>
        </authorList>
    </citation>
    <scope>NUCLEOTIDE SEQUENCE</scope>
    <source>
        <strain evidence="4">MPL-01</strain>
    </source>
</reference>
<dbReference type="PANTHER" id="PTHR10026">
    <property type="entry name" value="CYCLIN"/>
    <property type="match status" value="1"/>
</dbReference>
<feature type="compositionally biased region" description="Low complexity" evidence="2">
    <location>
        <begin position="289"/>
        <end position="300"/>
    </location>
</feature>
<dbReference type="InterPro" id="IPR036915">
    <property type="entry name" value="Cyclin-like_sf"/>
</dbReference>
<dbReference type="AlphaFoldDB" id="A0AAD7TQQ4"/>
<dbReference type="InterPro" id="IPR013763">
    <property type="entry name" value="Cyclin-like_dom"/>
</dbReference>
<keyword evidence="5" id="KW-1185">Reference proteome</keyword>
<dbReference type="FunFam" id="1.10.472.10:FF:000111">
    <property type="entry name" value="Unplaced genomic scaffold supercont1.6, whole genome shotgun sequence"/>
    <property type="match status" value="1"/>
</dbReference>
<dbReference type="SMART" id="SM00385">
    <property type="entry name" value="CYCLIN"/>
    <property type="match status" value="2"/>
</dbReference>
<dbReference type="GO" id="GO:0006357">
    <property type="term" value="P:regulation of transcription by RNA polymerase II"/>
    <property type="evidence" value="ECO:0007669"/>
    <property type="project" value="InterPro"/>
</dbReference>
<evidence type="ECO:0000259" key="3">
    <source>
        <dbReference type="SMART" id="SM00385"/>
    </source>
</evidence>
<comment type="caution">
    <text evidence="4">The sequence shown here is derived from an EMBL/GenBank/DDBJ whole genome shotgun (WGS) entry which is preliminary data.</text>
</comment>